<organism evidence="2 3">
    <name type="scientific">Popillia japonica</name>
    <name type="common">Japanese beetle</name>
    <dbReference type="NCBI Taxonomy" id="7064"/>
    <lineage>
        <taxon>Eukaryota</taxon>
        <taxon>Metazoa</taxon>
        <taxon>Ecdysozoa</taxon>
        <taxon>Arthropoda</taxon>
        <taxon>Hexapoda</taxon>
        <taxon>Insecta</taxon>
        <taxon>Pterygota</taxon>
        <taxon>Neoptera</taxon>
        <taxon>Endopterygota</taxon>
        <taxon>Coleoptera</taxon>
        <taxon>Polyphaga</taxon>
        <taxon>Scarabaeiformia</taxon>
        <taxon>Scarabaeidae</taxon>
        <taxon>Rutelinae</taxon>
        <taxon>Popillia</taxon>
    </lineage>
</organism>
<dbReference type="Proteomes" id="UP001458880">
    <property type="component" value="Unassembled WGS sequence"/>
</dbReference>
<dbReference type="EMBL" id="JASPKY010000061">
    <property type="protein sequence ID" value="KAK9744150.1"/>
    <property type="molecule type" value="Genomic_DNA"/>
</dbReference>
<comment type="caution">
    <text evidence="2">The sequence shown here is derived from an EMBL/GenBank/DDBJ whole genome shotgun (WGS) entry which is preliminary data.</text>
</comment>
<name>A0AAW1MDE9_POPJA</name>
<accession>A0AAW1MDE9</accession>
<protein>
    <submittedName>
        <fullName evidence="2">Uncharacterized protein</fullName>
    </submittedName>
</protein>
<evidence type="ECO:0000313" key="3">
    <source>
        <dbReference type="Proteomes" id="UP001458880"/>
    </source>
</evidence>
<evidence type="ECO:0000256" key="1">
    <source>
        <dbReference type="SAM" id="MobiDB-lite"/>
    </source>
</evidence>
<dbReference type="AlphaFoldDB" id="A0AAW1MDE9"/>
<proteinExistence type="predicted"/>
<keyword evidence="3" id="KW-1185">Reference proteome</keyword>
<feature type="compositionally biased region" description="Polar residues" evidence="1">
    <location>
        <begin position="25"/>
        <end position="36"/>
    </location>
</feature>
<feature type="region of interest" description="Disordered" evidence="1">
    <location>
        <begin position="1"/>
        <end position="54"/>
    </location>
</feature>
<reference evidence="2 3" key="1">
    <citation type="journal article" date="2024" name="BMC Genomics">
        <title>De novo assembly and annotation of Popillia japonica's genome with initial clues to its potential as an invasive pest.</title>
        <authorList>
            <person name="Cucini C."/>
            <person name="Boschi S."/>
            <person name="Funari R."/>
            <person name="Cardaioli E."/>
            <person name="Iannotti N."/>
            <person name="Marturano G."/>
            <person name="Paoli F."/>
            <person name="Bruttini M."/>
            <person name="Carapelli A."/>
            <person name="Frati F."/>
            <person name="Nardi F."/>
        </authorList>
    </citation>
    <scope>NUCLEOTIDE SEQUENCE [LARGE SCALE GENOMIC DNA]</scope>
    <source>
        <strain evidence="2">DMR45628</strain>
    </source>
</reference>
<evidence type="ECO:0000313" key="2">
    <source>
        <dbReference type="EMBL" id="KAK9744150.1"/>
    </source>
</evidence>
<sequence length="104" mass="11940">MKKRGRKHQRGAYKSGPGAIHHGENNTMINTNVVEQQKSDNKKNAISKTNSKNNEHKIAYLLNELMQCDGKEAEPDYYDSNYYPIPNWFDHVVQKLAADVNVHN</sequence>
<feature type="compositionally biased region" description="Basic residues" evidence="1">
    <location>
        <begin position="1"/>
        <end position="11"/>
    </location>
</feature>
<gene>
    <name evidence="2" type="ORF">QE152_g7982</name>
</gene>